<proteinExistence type="predicted"/>
<evidence type="ECO:0000313" key="2">
    <source>
        <dbReference type="Proteomes" id="UP001156666"/>
    </source>
</evidence>
<gene>
    <name evidence="1" type="ORF">GCM10007940_11370</name>
</gene>
<evidence type="ECO:0000313" key="1">
    <source>
        <dbReference type="EMBL" id="GLR16522.1"/>
    </source>
</evidence>
<protein>
    <submittedName>
        <fullName evidence="1">Uncharacterized protein</fullName>
    </submittedName>
</protein>
<reference evidence="1" key="2">
    <citation type="submission" date="2023-01" db="EMBL/GenBank/DDBJ databases">
        <title>Draft genome sequence of Portibacter lacus strain NBRC 108769.</title>
        <authorList>
            <person name="Sun Q."/>
            <person name="Mori K."/>
        </authorList>
    </citation>
    <scope>NUCLEOTIDE SEQUENCE</scope>
    <source>
        <strain evidence="1">NBRC 108769</strain>
    </source>
</reference>
<dbReference type="AlphaFoldDB" id="A0AA37SNN4"/>
<dbReference type="RefSeq" id="WP_235293324.1">
    <property type="nucleotide sequence ID" value="NZ_BSOH01000005.1"/>
</dbReference>
<sequence>MKTKMIFSNTCESIQRLDEWITQKVDFDNVKCIDDLGFKQLNDLLFCKYFHHVAERMLQKKGGDDFLLGQYKELNHLAGISELDVNKYFIIVQEQVNNIPSREVINSIANDEKGVLFQNLIMLAFTLERWGQFVLKHEPGNTVRSIYVYGAKESLHEFLVSHVGNYNTLERFAITSISEVEGLYIPRIKNAKLEKNELITAFSPYVKGSANKLSRFPSILKLDDFPLVIKKGELIAQGYNIRILELMELLEVESLSADSTLHKVIEITELFKSGTTILKEFLRSPYFNEDKFIFILRQHTVELSLSPSELLLENLSLTKQDKRKIKGIVNNYLIRTEMNGEERHLFLTQVLSNENINDPVLTDYIKSVLIDHEPFTNSTFETIVKNNEQLHDHELLSRFISELLKSEVIGLYRIKYALNLAAELLPSHEKVIDSLANDTSYLENKIHQMVITNYMLPPSGANSIAYFGPDVLLGYHAMIPNYALHMLNRLNVMIPEDNKRFWEFQKYIHTDLTGKLQDFLTDKKFDKNASIEEFVEQFPWIIHYVKLYNNFALMASTHDGIIEKYIRRLSKSMNKKVKDKLVSSPDHGTTYMNPNSLEFKKRSARFPSLDAIASVRRNHLFKLWIKPIKALEQKPAVKKEPVNWFYARVNEGDH</sequence>
<organism evidence="1 2">
    <name type="scientific">Portibacter lacus</name>
    <dbReference type="NCBI Taxonomy" id="1099794"/>
    <lineage>
        <taxon>Bacteria</taxon>
        <taxon>Pseudomonadati</taxon>
        <taxon>Bacteroidota</taxon>
        <taxon>Saprospiria</taxon>
        <taxon>Saprospirales</taxon>
        <taxon>Haliscomenobacteraceae</taxon>
        <taxon>Portibacter</taxon>
    </lineage>
</organism>
<dbReference type="EMBL" id="BSOH01000005">
    <property type="protein sequence ID" value="GLR16522.1"/>
    <property type="molecule type" value="Genomic_DNA"/>
</dbReference>
<reference evidence="1" key="1">
    <citation type="journal article" date="2014" name="Int. J. Syst. Evol. Microbiol.">
        <title>Complete genome sequence of Corynebacterium casei LMG S-19264T (=DSM 44701T), isolated from a smear-ripened cheese.</title>
        <authorList>
            <consortium name="US DOE Joint Genome Institute (JGI-PGF)"/>
            <person name="Walter F."/>
            <person name="Albersmeier A."/>
            <person name="Kalinowski J."/>
            <person name="Ruckert C."/>
        </authorList>
    </citation>
    <scope>NUCLEOTIDE SEQUENCE</scope>
    <source>
        <strain evidence="1">NBRC 108769</strain>
    </source>
</reference>
<comment type="caution">
    <text evidence="1">The sequence shown here is derived from an EMBL/GenBank/DDBJ whole genome shotgun (WGS) entry which is preliminary data.</text>
</comment>
<name>A0AA37SNN4_9BACT</name>
<keyword evidence="2" id="KW-1185">Reference proteome</keyword>
<accession>A0AA37SNN4</accession>
<dbReference type="Proteomes" id="UP001156666">
    <property type="component" value="Unassembled WGS sequence"/>
</dbReference>